<protein>
    <submittedName>
        <fullName evidence="1">Uncharacterized protein</fullName>
    </submittedName>
</protein>
<dbReference type="RefSeq" id="WP_067191984.1">
    <property type="nucleotide sequence ID" value="NZ_SPKT01000001.1"/>
</dbReference>
<reference evidence="1 2" key="1">
    <citation type="submission" date="2019-03" db="EMBL/GenBank/DDBJ databases">
        <title>Reclassification of Micrococcus aloeverae and Micrococcus yunnanensis as later heterotypic synonyms of Micrococcus luteus.</title>
        <authorList>
            <person name="Huang C.-H."/>
        </authorList>
    </citation>
    <scope>NUCLEOTIDE SEQUENCE [LARGE SCALE GENOMIC DNA]</scope>
    <source>
        <strain evidence="1 2">BCRC 12151</strain>
    </source>
</reference>
<sequence>MDLLDFFRGVHTWRRLQVLLNGLPPRSRLAIAQAQDDELAEQYLRVHGEPQPSRAPHLAEYGPEAQRLDRLINGVEALFKRVSDAVGAKTTLPPPPTVPVTAIERARERRSMERLSALTDEAYAAMQRST</sequence>
<organism evidence="1 2">
    <name type="scientific">Micrococcus lylae</name>
    <dbReference type="NCBI Taxonomy" id="1273"/>
    <lineage>
        <taxon>Bacteria</taxon>
        <taxon>Bacillati</taxon>
        <taxon>Actinomycetota</taxon>
        <taxon>Actinomycetes</taxon>
        <taxon>Micrococcales</taxon>
        <taxon>Micrococcaceae</taxon>
        <taxon>Micrococcus</taxon>
    </lineage>
</organism>
<evidence type="ECO:0000313" key="1">
    <source>
        <dbReference type="EMBL" id="TFI01630.1"/>
    </source>
</evidence>
<proteinExistence type="predicted"/>
<dbReference type="EMBL" id="SPKT01000001">
    <property type="protein sequence ID" value="TFI01630.1"/>
    <property type="molecule type" value="Genomic_DNA"/>
</dbReference>
<comment type="caution">
    <text evidence="1">The sequence shown here is derived from an EMBL/GenBank/DDBJ whole genome shotgun (WGS) entry which is preliminary data.</text>
</comment>
<evidence type="ECO:0000313" key="2">
    <source>
        <dbReference type="Proteomes" id="UP000297477"/>
    </source>
</evidence>
<keyword evidence="2" id="KW-1185">Reference proteome</keyword>
<dbReference type="Proteomes" id="UP000297477">
    <property type="component" value="Unassembled WGS sequence"/>
</dbReference>
<accession>A0ABY2K6K4</accession>
<gene>
    <name evidence="1" type="ORF">E4A49_01025</name>
</gene>
<name>A0ABY2K6K4_9MICC</name>